<dbReference type="OrthoDB" id="381830at2759"/>
<feature type="transmembrane region" description="Helical" evidence="1">
    <location>
        <begin position="149"/>
        <end position="170"/>
    </location>
</feature>
<sequence length="688" mass="83571">MFSSKHIPIIQIKRLEDVKRMIDYIENIYSGNKEKKDSPKKIFVSNQIGNLYMTNDYENIYNYWNFFHFKNKSELKENIINKKKIENLDSINCNYTDIFKFCYNENEEINIMKKNIIGIYIPLNKNIYSLKLNYFYFFKNLKELMNGKMFYEIYFILPNCIFLFTFVEFFKKLLYYEKILEYIKKKNKIERLKIRNKNILLKKVYEQKVITLKEEIKGEFERLFFNKKYTKVIYEDSIELCSFLYYFLKINAINFIDLHHLYQYIISLYGLKILNQNIYSVIFILFPNIYNNTLTYEYKIEENEKREINNYKENKLNSEENNISYIKNNNFNILNDSFCKNDHNSKIERFHVHNNNNFNDFDKLSYKVVNKNMINELEANGLNNNNNNIRKKKKKYFQFKRKILHIYNSNDNNETLIFEKQLIEILYLLPCTHKLLIKYKDLEGYNICYKMNELIKNYNLLNSFSNKYIDMKDRLSSCNAKIKRKKKDEEFNENNVCSNKLINSFCNTLNINEEITYDHKLIIGKNIYAYIYEINKTTKNIIFRFNLNSKNIIFRNIASFKDSSIYENNKKVTKHKYLIKNINNNLYLDNPCILSRNDKLFNYKNNILVGLLYNKENNFDYFYDKNVGDTILCTICDISSCGKYLYLQRYDSKNLIFHFRKKKYINLEKSYDYDDITKLNEEILKEVI</sequence>
<organism evidence="2 3">
    <name type="scientific">Plasmodium gallinaceum</name>
    <dbReference type="NCBI Taxonomy" id="5849"/>
    <lineage>
        <taxon>Eukaryota</taxon>
        <taxon>Sar</taxon>
        <taxon>Alveolata</taxon>
        <taxon>Apicomplexa</taxon>
        <taxon>Aconoidasida</taxon>
        <taxon>Haemosporida</taxon>
        <taxon>Plasmodiidae</taxon>
        <taxon>Plasmodium</taxon>
        <taxon>Plasmodium (Haemamoeba)</taxon>
    </lineage>
</organism>
<keyword evidence="1" id="KW-0812">Transmembrane</keyword>
<dbReference type="OMA" id="HILYIFP"/>
<evidence type="ECO:0000256" key="1">
    <source>
        <dbReference type="SAM" id="Phobius"/>
    </source>
</evidence>
<dbReference type="AlphaFoldDB" id="A0A1J1GZW9"/>
<gene>
    <name evidence="2" type="ORF">PGAL8A_00043500</name>
</gene>
<dbReference type="RefSeq" id="XP_028530801.1">
    <property type="nucleotide sequence ID" value="XM_028674450.1"/>
</dbReference>
<keyword evidence="1" id="KW-1133">Transmembrane helix</keyword>
<dbReference type="GeneID" id="39728960"/>
<name>A0A1J1GZW9_PLAGA</name>
<accession>A0A1J1GZW9</accession>
<proteinExistence type="predicted"/>
<reference evidence="2" key="1">
    <citation type="submission" date="2015-04" db="EMBL/GenBank/DDBJ databases">
        <authorList>
            <consortium name="Pathogen Informatics"/>
        </authorList>
    </citation>
    <scope>NUCLEOTIDE SEQUENCE [LARGE SCALE GENOMIC DNA]</scope>
    <source>
        <strain evidence="2">8A</strain>
    </source>
</reference>
<keyword evidence="1" id="KW-0472">Membrane</keyword>
<protein>
    <submittedName>
        <fullName evidence="2">Uncharacterized protein</fullName>
    </submittedName>
</protein>
<dbReference type="VEuPathDB" id="PlasmoDB:PGAL8A_00043500"/>
<evidence type="ECO:0000313" key="3">
    <source>
        <dbReference type="Proteomes" id="UP000220797"/>
    </source>
</evidence>
<keyword evidence="3" id="KW-1185">Reference proteome</keyword>
<comment type="caution">
    <text evidence="2">The sequence shown here is derived from an EMBL/GenBank/DDBJ whole genome shotgun (WGS) entry which is preliminary data.</text>
</comment>
<dbReference type="Proteomes" id="UP000220797">
    <property type="component" value="Unassembled WGS sequence"/>
</dbReference>
<evidence type="ECO:0000313" key="2">
    <source>
        <dbReference type="EMBL" id="CRG98004.1"/>
    </source>
</evidence>
<dbReference type="EMBL" id="CVMV01000132">
    <property type="protein sequence ID" value="CRG98004.1"/>
    <property type="molecule type" value="Genomic_DNA"/>
</dbReference>